<dbReference type="Proteomes" id="UP000035642">
    <property type="component" value="Unassembled WGS sequence"/>
</dbReference>
<reference evidence="3" key="2">
    <citation type="submission" date="2017-02" db="UniProtKB">
        <authorList>
            <consortium name="WormBaseParasite"/>
        </authorList>
    </citation>
    <scope>IDENTIFICATION</scope>
</reference>
<reference evidence="2" key="1">
    <citation type="submission" date="2012-09" db="EMBL/GenBank/DDBJ databases">
        <authorList>
            <person name="Martin A.A."/>
        </authorList>
    </citation>
    <scope>NUCLEOTIDE SEQUENCE</scope>
</reference>
<accession>A0A0K0D636</accession>
<organism evidence="2 3">
    <name type="scientific">Angiostrongylus cantonensis</name>
    <name type="common">Rat lungworm</name>
    <dbReference type="NCBI Taxonomy" id="6313"/>
    <lineage>
        <taxon>Eukaryota</taxon>
        <taxon>Metazoa</taxon>
        <taxon>Ecdysozoa</taxon>
        <taxon>Nematoda</taxon>
        <taxon>Chromadorea</taxon>
        <taxon>Rhabditida</taxon>
        <taxon>Rhabditina</taxon>
        <taxon>Rhabditomorpha</taxon>
        <taxon>Strongyloidea</taxon>
        <taxon>Metastrongylidae</taxon>
        <taxon>Angiostrongylus</taxon>
    </lineage>
</organism>
<sequence length="107" mass="11359">MSFVWKTLCDGPFNVKASKCSIEVLVARHGTTFAVNFDLPVSFEITTDVRAIGVASRGGPMLSELGEEGVWGPAVPTTVAAAHATTARGQCRRRPGDGPGRSYVPLR</sequence>
<dbReference type="WBParaSite" id="ACAC_0000553101-mRNA-1">
    <property type="protein sequence ID" value="ACAC_0000553101-mRNA-1"/>
    <property type="gene ID" value="ACAC_0000553101"/>
</dbReference>
<name>A0A0K0D636_ANGCA</name>
<proteinExistence type="predicted"/>
<dbReference type="AlphaFoldDB" id="A0A0K0D636"/>
<evidence type="ECO:0000256" key="1">
    <source>
        <dbReference type="SAM" id="MobiDB-lite"/>
    </source>
</evidence>
<evidence type="ECO:0000313" key="3">
    <source>
        <dbReference type="WBParaSite" id="ACAC_0000553101-mRNA-1"/>
    </source>
</evidence>
<protein>
    <submittedName>
        <fullName evidence="3">Uncharacterized protein</fullName>
    </submittedName>
</protein>
<evidence type="ECO:0000313" key="2">
    <source>
        <dbReference type="Proteomes" id="UP000035642"/>
    </source>
</evidence>
<feature type="region of interest" description="Disordered" evidence="1">
    <location>
        <begin position="82"/>
        <end position="107"/>
    </location>
</feature>
<keyword evidence="2" id="KW-1185">Reference proteome</keyword>